<dbReference type="Proteomes" id="UP000315399">
    <property type="component" value="Unassembled WGS sequence"/>
</dbReference>
<name>A0A523BDC8_9CREN</name>
<comment type="caution">
    <text evidence="1">The sequence shown here is derived from an EMBL/GenBank/DDBJ whole genome shotgun (WGS) entry which is preliminary data.</text>
</comment>
<evidence type="ECO:0000313" key="1">
    <source>
        <dbReference type="EMBL" id="TDA38951.1"/>
    </source>
</evidence>
<organism evidence="1 2">
    <name type="scientific">Thermoproteota archaeon</name>
    <dbReference type="NCBI Taxonomy" id="2056631"/>
    <lineage>
        <taxon>Archaea</taxon>
        <taxon>Thermoproteota</taxon>
    </lineage>
</organism>
<sequence length="122" mass="14384">MIEWYGTPEELNVPKHDMELIEKWVEENKMELHEIYHFLHDHEMEGSKIIYGEQIEEARGDTRIISYEVYIIYDAAFIIRSEERQISGTNEIVKSSTRLGSLELPKVEGCKDCSNSKEQNKY</sequence>
<proteinExistence type="predicted"/>
<accession>A0A523BDC8</accession>
<reference evidence="1 2" key="1">
    <citation type="journal article" date="2019" name="Nat. Microbiol.">
        <title>Expanding anaerobic alkane metabolism in the domain of Archaea.</title>
        <authorList>
            <person name="Wang Y."/>
            <person name="Wegener G."/>
            <person name="Hou J."/>
            <person name="Wang F."/>
            <person name="Xiao X."/>
        </authorList>
    </citation>
    <scope>NUCLEOTIDE SEQUENCE [LARGE SCALE GENOMIC DNA]</scope>
    <source>
        <strain evidence="1">WYZ-LMO10</strain>
    </source>
</reference>
<dbReference type="EMBL" id="QNVH01000026">
    <property type="protein sequence ID" value="TDA38951.1"/>
    <property type="molecule type" value="Genomic_DNA"/>
</dbReference>
<evidence type="ECO:0000313" key="2">
    <source>
        <dbReference type="Proteomes" id="UP000315399"/>
    </source>
</evidence>
<gene>
    <name evidence="1" type="ORF">DSO08_03455</name>
</gene>
<protein>
    <submittedName>
        <fullName evidence="1">Uncharacterized protein</fullName>
    </submittedName>
</protein>
<dbReference type="AlphaFoldDB" id="A0A523BDC8"/>